<dbReference type="Pfam" id="PF10099">
    <property type="entry name" value="RskA_C"/>
    <property type="match status" value="1"/>
</dbReference>
<keyword evidence="2" id="KW-0472">Membrane</keyword>
<dbReference type="InterPro" id="IPR018764">
    <property type="entry name" value="RskA_C"/>
</dbReference>
<evidence type="ECO:0000259" key="3">
    <source>
        <dbReference type="Pfam" id="PF10099"/>
    </source>
</evidence>
<sequence>MTPDRDDRLHAAEFVLGLLDAETHATAERRLTTDPVFAREVAVWQKHFAAFDDTADPVVPADDLWRRIEADMAAAAPAAQVAPPGLLRRLWNSLGALRIAALSGTVAALAFATVAVVSVRHAQEVAARKPVYVAILVDDATRQAGAVVNAFADGRVEMIPLVDMTVPAGRALQVWTLWNREVGPRSVGLLERARATPLDLQRLPTTTNDQLFEITLEPAGGSPTGRPTGPILYKGTTARTL</sequence>
<name>A0ABS6IMJ5_9HYPH</name>
<dbReference type="PANTHER" id="PTHR37461">
    <property type="entry name" value="ANTI-SIGMA-K FACTOR RSKA"/>
    <property type="match status" value="1"/>
</dbReference>
<organism evidence="4 5">
    <name type="scientific">Reyranella humidisoli</name>
    <dbReference type="NCBI Taxonomy" id="2849149"/>
    <lineage>
        <taxon>Bacteria</taxon>
        <taxon>Pseudomonadati</taxon>
        <taxon>Pseudomonadota</taxon>
        <taxon>Alphaproteobacteria</taxon>
        <taxon>Hyphomicrobiales</taxon>
        <taxon>Reyranellaceae</taxon>
        <taxon>Reyranella</taxon>
    </lineage>
</organism>
<gene>
    <name evidence="4" type="ORF">KQ910_18720</name>
</gene>
<reference evidence="4 5" key="1">
    <citation type="submission" date="2021-06" db="EMBL/GenBank/DDBJ databases">
        <authorList>
            <person name="Lee D.H."/>
        </authorList>
    </citation>
    <scope>NUCLEOTIDE SEQUENCE [LARGE SCALE GENOMIC DNA]</scope>
    <source>
        <strain evidence="4 5">MMS21-HV4-11</strain>
    </source>
</reference>
<keyword evidence="5" id="KW-1185">Reference proteome</keyword>
<evidence type="ECO:0000313" key="4">
    <source>
        <dbReference type="EMBL" id="MBU8875814.1"/>
    </source>
</evidence>
<protein>
    <submittedName>
        <fullName evidence="4">Anti-sigma factor</fullName>
    </submittedName>
</protein>
<dbReference type="InterPro" id="IPR051474">
    <property type="entry name" value="Anti-sigma-K/W_factor"/>
</dbReference>
<comment type="caution">
    <text evidence="4">The sequence shown here is derived from an EMBL/GenBank/DDBJ whole genome shotgun (WGS) entry which is preliminary data.</text>
</comment>
<evidence type="ECO:0000256" key="1">
    <source>
        <dbReference type="SAM" id="MobiDB-lite"/>
    </source>
</evidence>
<dbReference type="EMBL" id="JAHOPB010000002">
    <property type="protein sequence ID" value="MBU8875814.1"/>
    <property type="molecule type" value="Genomic_DNA"/>
</dbReference>
<dbReference type="PANTHER" id="PTHR37461:SF1">
    <property type="entry name" value="ANTI-SIGMA-K FACTOR RSKA"/>
    <property type="match status" value="1"/>
</dbReference>
<evidence type="ECO:0000256" key="2">
    <source>
        <dbReference type="SAM" id="Phobius"/>
    </source>
</evidence>
<keyword evidence="2" id="KW-0812">Transmembrane</keyword>
<evidence type="ECO:0000313" key="5">
    <source>
        <dbReference type="Proteomes" id="UP000727907"/>
    </source>
</evidence>
<keyword evidence="2" id="KW-1133">Transmembrane helix</keyword>
<accession>A0ABS6IMJ5</accession>
<dbReference type="Proteomes" id="UP000727907">
    <property type="component" value="Unassembled WGS sequence"/>
</dbReference>
<feature type="transmembrane region" description="Helical" evidence="2">
    <location>
        <begin position="96"/>
        <end position="119"/>
    </location>
</feature>
<feature type="domain" description="Anti-sigma K factor RskA C-terminal" evidence="3">
    <location>
        <begin position="107"/>
        <end position="231"/>
    </location>
</feature>
<dbReference type="RefSeq" id="WP_216964155.1">
    <property type="nucleotide sequence ID" value="NZ_JAHOPB010000002.1"/>
</dbReference>
<feature type="region of interest" description="Disordered" evidence="1">
    <location>
        <begin position="216"/>
        <end position="241"/>
    </location>
</feature>
<proteinExistence type="predicted"/>